<sequence length="126" mass="13850">MAMILMPSRLPVLQCGLSMPFDGPTVARPSHQPQCPLTCPPALSFTPEPAQTLVRHGHMTDLAPARLLGKILYINWALPLSFHLFSAFCTRLTDVCTGIWPPSGGLYLASQDKFLELGRKVYDEGN</sequence>
<proteinExistence type="predicted"/>
<organism evidence="1 2">
    <name type="scientific">Karstenula rhodostoma CBS 690.94</name>
    <dbReference type="NCBI Taxonomy" id="1392251"/>
    <lineage>
        <taxon>Eukaryota</taxon>
        <taxon>Fungi</taxon>
        <taxon>Dikarya</taxon>
        <taxon>Ascomycota</taxon>
        <taxon>Pezizomycotina</taxon>
        <taxon>Dothideomycetes</taxon>
        <taxon>Pleosporomycetidae</taxon>
        <taxon>Pleosporales</taxon>
        <taxon>Massarineae</taxon>
        <taxon>Didymosphaeriaceae</taxon>
        <taxon>Karstenula</taxon>
    </lineage>
</organism>
<gene>
    <name evidence="1" type="ORF">P171DRAFT_447853</name>
</gene>
<dbReference type="AlphaFoldDB" id="A0A9P4P9M4"/>
<dbReference type="Proteomes" id="UP000799764">
    <property type="component" value="Unassembled WGS sequence"/>
</dbReference>
<reference evidence="1" key="1">
    <citation type="journal article" date="2020" name="Stud. Mycol.">
        <title>101 Dothideomycetes genomes: a test case for predicting lifestyles and emergence of pathogens.</title>
        <authorList>
            <person name="Haridas S."/>
            <person name="Albert R."/>
            <person name="Binder M."/>
            <person name="Bloem J."/>
            <person name="Labutti K."/>
            <person name="Salamov A."/>
            <person name="Andreopoulos B."/>
            <person name="Baker S."/>
            <person name="Barry K."/>
            <person name="Bills G."/>
            <person name="Bluhm B."/>
            <person name="Cannon C."/>
            <person name="Castanera R."/>
            <person name="Culley D."/>
            <person name="Daum C."/>
            <person name="Ezra D."/>
            <person name="Gonzalez J."/>
            <person name="Henrissat B."/>
            <person name="Kuo A."/>
            <person name="Liang C."/>
            <person name="Lipzen A."/>
            <person name="Lutzoni F."/>
            <person name="Magnuson J."/>
            <person name="Mondo S."/>
            <person name="Nolan M."/>
            <person name="Ohm R."/>
            <person name="Pangilinan J."/>
            <person name="Park H.-J."/>
            <person name="Ramirez L."/>
            <person name="Alfaro M."/>
            <person name="Sun H."/>
            <person name="Tritt A."/>
            <person name="Yoshinaga Y."/>
            <person name="Zwiers L.-H."/>
            <person name="Turgeon B."/>
            <person name="Goodwin S."/>
            <person name="Spatafora J."/>
            <person name="Crous P."/>
            <person name="Grigoriev I."/>
        </authorList>
    </citation>
    <scope>NUCLEOTIDE SEQUENCE</scope>
    <source>
        <strain evidence="1">CBS 690.94</strain>
    </source>
</reference>
<comment type="caution">
    <text evidence="1">The sequence shown here is derived from an EMBL/GenBank/DDBJ whole genome shotgun (WGS) entry which is preliminary data.</text>
</comment>
<dbReference type="EMBL" id="MU001508">
    <property type="protein sequence ID" value="KAF2439877.1"/>
    <property type="molecule type" value="Genomic_DNA"/>
</dbReference>
<keyword evidence="2" id="KW-1185">Reference proteome</keyword>
<accession>A0A9P4P9M4</accession>
<evidence type="ECO:0000313" key="1">
    <source>
        <dbReference type="EMBL" id="KAF2439877.1"/>
    </source>
</evidence>
<protein>
    <submittedName>
        <fullName evidence="1">Uncharacterized protein</fullName>
    </submittedName>
</protein>
<name>A0A9P4P9M4_9PLEO</name>
<evidence type="ECO:0000313" key="2">
    <source>
        <dbReference type="Proteomes" id="UP000799764"/>
    </source>
</evidence>